<dbReference type="Proteomes" id="UP000030746">
    <property type="component" value="Unassembled WGS sequence"/>
</dbReference>
<reference evidence="2 3" key="1">
    <citation type="journal article" date="2013" name="Nature">
        <title>Insights into bilaterian evolution from three spiralian genomes.</title>
        <authorList>
            <person name="Simakov O."/>
            <person name="Marletaz F."/>
            <person name="Cho S.J."/>
            <person name="Edsinger-Gonzales E."/>
            <person name="Havlak P."/>
            <person name="Hellsten U."/>
            <person name="Kuo D.H."/>
            <person name="Larsson T."/>
            <person name="Lv J."/>
            <person name="Arendt D."/>
            <person name="Savage R."/>
            <person name="Osoegawa K."/>
            <person name="de Jong P."/>
            <person name="Grimwood J."/>
            <person name="Chapman J.A."/>
            <person name="Shapiro H."/>
            <person name="Aerts A."/>
            <person name="Otillar R.P."/>
            <person name="Terry A.Y."/>
            <person name="Boore J.L."/>
            <person name="Grigoriev I.V."/>
            <person name="Lindberg D.R."/>
            <person name="Seaver E.C."/>
            <person name="Weisblat D.A."/>
            <person name="Putnam N.H."/>
            <person name="Rokhsar D.S."/>
        </authorList>
    </citation>
    <scope>NUCLEOTIDE SEQUENCE [LARGE SCALE GENOMIC DNA]</scope>
</reference>
<proteinExistence type="predicted"/>
<dbReference type="AlphaFoldDB" id="V4B134"/>
<evidence type="ECO:0000313" key="3">
    <source>
        <dbReference type="Proteomes" id="UP000030746"/>
    </source>
</evidence>
<name>V4B134_LOTGI</name>
<dbReference type="CTD" id="20250384"/>
<evidence type="ECO:0000313" key="2">
    <source>
        <dbReference type="EMBL" id="ESO81924.1"/>
    </source>
</evidence>
<evidence type="ECO:0000256" key="1">
    <source>
        <dbReference type="SAM" id="MobiDB-lite"/>
    </source>
</evidence>
<feature type="region of interest" description="Disordered" evidence="1">
    <location>
        <begin position="391"/>
        <end position="431"/>
    </location>
</feature>
<protein>
    <submittedName>
        <fullName evidence="2">Uncharacterized protein</fullName>
    </submittedName>
</protein>
<keyword evidence="3" id="KW-1185">Reference proteome</keyword>
<sequence length="431" mass="48654">MAGIEDIVGRSGHNSLRDKFEHYNTKYIKPFLLREKPMTRETKIFKVFTEINMQDALDHIAQHGHFKKSPSVSREPSLAQVIRSYSTTSLCPSSQGDAGTIVDHKTVLDMQAVDVYYSKKMADDSRIHHILEDAMFKPRKTFVKESQYQVSEVNNHPPFKHKERLQLRRLISQSCRTKPNQNGVIVHNSFDDQKPTKAVSFNKFPIGEPIKETDEEGVNSAPNSPDCENSPVKFTLGPSELKSTEVLQTTPPPTNHSSVFEVFQSSISDNHEKENDTLPPPPWKQNNDENEPITAHVSNAMSDKANNDLQSCHHDNKCIPSTHSVIIPSEYGDELPKSSGLPGSASDSVLPKHWQPIEMQTLPKKRSMVDAEALMDEIAFQHEVSSRVQKWLENSNSDVDPGDQKMEDVEPCDNDIDNDDQYDSDIETSHL</sequence>
<accession>V4B134</accession>
<organism evidence="2 3">
    <name type="scientific">Lottia gigantea</name>
    <name type="common">Giant owl limpet</name>
    <dbReference type="NCBI Taxonomy" id="225164"/>
    <lineage>
        <taxon>Eukaryota</taxon>
        <taxon>Metazoa</taxon>
        <taxon>Spiralia</taxon>
        <taxon>Lophotrochozoa</taxon>
        <taxon>Mollusca</taxon>
        <taxon>Gastropoda</taxon>
        <taxon>Patellogastropoda</taxon>
        <taxon>Lottioidea</taxon>
        <taxon>Lottiidae</taxon>
        <taxon>Lottia</taxon>
    </lineage>
</organism>
<feature type="compositionally biased region" description="Acidic residues" evidence="1">
    <location>
        <begin position="409"/>
        <end position="431"/>
    </location>
</feature>
<dbReference type="OrthoDB" id="196264at2759"/>
<dbReference type="HOGENOM" id="CLU_636626_0_0_1"/>
<dbReference type="KEGG" id="lgi:LOTGIDRAFT_237223"/>
<dbReference type="RefSeq" id="XP_009067368.1">
    <property type="nucleotide sequence ID" value="XM_009069120.1"/>
</dbReference>
<dbReference type="STRING" id="225164.V4B134"/>
<gene>
    <name evidence="2" type="ORF">LOTGIDRAFT_237223</name>
</gene>
<dbReference type="GeneID" id="20250384"/>
<dbReference type="EMBL" id="KB204089">
    <property type="protein sequence ID" value="ESO81924.1"/>
    <property type="molecule type" value="Genomic_DNA"/>
</dbReference>